<dbReference type="EC" id="7.2.2.8" evidence="3"/>
<dbReference type="FunFam" id="3.30.70.100:FF:000005">
    <property type="entry name" value="Copper-exporting P-type ATPase A"/>
    <property type="match status" value="2"/>
</dbReference>
<dbReference type="InterPro" id="IPR006122">
    <property type="entry name" value="HMA_Cu_ion-bd"/>
</dbReference>
<dbReference type="InterPro" id="IPR008250">
    <property type="entry name" value="ATPase_P-typ_transduc_dom_A_sf"/>
</dbReference>
<dbReference type="GO" id="GO:0055070">
    <property type="term" value="P:copper ion homeostasis"/>
    <property type="evidence" value="ECO:0007669"/>
    <property type="project" value="TreeGrafter"/>
</dbReference>
<keyword evidence="17" id="KW-0406">Ion transport</keyword>
<sequence length="809" mass="86285">MEAAEGKQLKKVTLPISGMTCAACAARIEKGLSKAEGVDTAAVNFAVEKATVSYDPQVVQAEDLVKTVEKLGYHVQTDKVELKLSGMTCAACANRIEKKLNSLSGVTKAVLNFATEKATVEYNHAEISVRDMVKAVDGMGYGAKEADSGLDNDREKAERQQEITRQRNMFILSAALSLPLLFIMFAEMFSLHLNEFFMSPIFQFLLATPVQFIPGSQFYKGAYHALRNGSANMDVLVALGTSAAYFYSVVNTFFADGMLYYETASVLITLILLGKLLEANAKGRTSEAIKTLMGLQAKTARVIRDGEEVDILIEEVTPGDKVLVRPGEKIPVDGVIVEGNSAVDESMLTGESIPVDKHPDDEVIGATINKHGSFTFEATKVGKDTALAQIIRVVEDAQGSKAPIQRMADIISGYFVPVVVGIAVVTFLVWYFFLTPPAGLDAFTWALVTFTAVLVIACPCALGLATPTSIMVGTGRGAENGILFKGGEHLEHTHKVNAVVLDKTGTITKGEPELTDVVTVGGFNKDDLLKLAASAERASEHPLGQAILDGAKAKGIALAQPQNFNAVPGHGIEADIDGRHVLLGNRKLMDKNKIDVKQLIDKKEDLEEHGKTAMLIAVDGKAAGVVAVADTVKASSAEAVSAIRKMGIEVIMITGDNQRTAQAIAKQVGIEKVLAEVLPEDKANEVQKLRDQGKVVAMVGDGINDAPALATADVGIAIGTGTDVAMEAADLTLIRGDLMGIPASIQLSRATMRNIRQNLFWALVYNSVGIPVAAMGLLSPIIAGAAMAFSSVSVVSNSLRLKRWKFKTN</sequence>
<feature type="transmembrane region" description="Helical" evidence="22">
    <location>
        <begin position="758"/>
        <end position="775"/>
    </location>
</feature>
<keyword evidence="15 22" id="KW-1133">Transmembrane helix</keyword>
<dbReference type="EMBL" id="CP121694">
    <property type="protein sequence ID" value="WRO20696.1"/>
    <property type="molecule type" value="Genomic_DNA"/>
</dbReference>
<dbReference type="NCBIfam" id="TIGR00003">
    <property type="entry name" value="copper ion binding protein"/>
    <property type="match status" value="2"/>
</dbReference>
<keyword evidence="18 22" id="KW-0472">Membrane</keyword>
<keyword evidence="5" id="KW-0813">Transport</keyword>
<evidence type="ECO:0000256" key="21">
    <source>
        <dbReference type="ARBA" id="ARBA00049289"/>
    </source>
</evidence>
<dbReference type="Gene3D" id="3.30.70.100">
    <property type="match status" value="2"/>
</dbReference>
<dbReference type="KEGG" id="dbc:MFMK1_000485"/>
<dbReference type="PRINTS" id="PR00943">
    <property type="entry name" value="CUATPASE"/>
</dbReference>
<dbReference type="Proteomes" id="UP001329915">
    <property type="component" value="Chromosome"/>
</dbReference>
<comment type="catalytic activity">
    <reaction evidence="21">
        <text>Cu(+)(in) + ATP + H2O = Cu(+)(out) + ADP + phosphate + H(+)</text>
        <dbReference type="Rhea" id="RHEA:25792"/>
        <dbReference type="ChEBI" id="CHEBI:15377"/>
        <dbReference type="ChEBI" id="CHEBI:15378"/>
        <dbReference type="ChEBI" id="CHEBI:30616"/>
        <dbReference type="ChEBI" id="CHEBI:43474"/>
        <dbReference type="ChEBI" id="CHEBI:49552"/>
        <dbReference type="ChEBI" id="CHEBI:456216"/>
        <dbReference type="EC" id="7.2.2.8"/>
    </reaction>
</comment>
<dbReference type="GO" id="GO:0005886">
    <property type="term" value="C:plasma membrane"/>
    <property type="evidence" value="ECO:0007669"/>
    <property type="project" value="UniProtKB-SubCell"/>
</dbReference>
<feature type="transmembrane region" description="Helical" evidence="22">
    <location>
        <begin position="260"/>
        <end position="277"/>
    </location>
</feature>
<reference evidence="24 25" key="1">
    <citation type="submission" date="2023-04" db="EMBL/GenBank/DDBJ databases">
        <authorList>
            <person name="Hsu D."/>
        </authorList>
    </citation>
    <scope>NUCLEOTIDE SEQUENCE [LARGE SCALE GENOMIC DNA]</scope>
    <source>
        <strain evidence="24 25">MK1</strain>
    </source>
</reference>
<dbReference type="SUPFAM" id="SSF81653">
    <property type="entry name" value="Calcium ATPase, transduction domain A"/>
    <property type="match status" value="1"/>
</dbReference>
<dbReference type="PRINTS" id="PR00942">
    <property type="entry name" value="CUATPASEI"/>
</dbReference>
<proteinExistence type="inferred from homology"/>
<evidence type="ECO:0000256" key="17">
    <source>
        <dbReference type="ARBA" id="ARBA00023065"/>
    </source>
</evidence>
<keyword evidence="13" id="KW-0460">Magnesium</keyword>
<evidence type="ECO:0000256" key="7">
    <source>
        <dbReference type="ARBA" id="ARBA00022692"/>
    </source>
</evidence>
<evidence type="ECO:0000256" key="1">
    <source>
        <dbReference type="ARBA" id="ARBA00004651"/>
    </source>
</evidence>
<evidence type="ECO:0000256" key="18">
    <source>
        <dbReference type="ARBA" id="ARBA00023136"/>
    </source>
</evidence>
<dbReference type="PRINTS" id="PR00119">
    <property type="entry name" value="CATATPASE"/>
</dbReference>
<dbReference type="CDD" id="cd02094">
    <property type="entry name" value="P-type_ATPase_Cu-like"/>
    <property type="match status" value="1"/>
</dbReference>
<dbReference type="InterPro" id="IPR001757">
    <property type="entry name" value="P_typ_ATPase"/>
</dbReference>
<keyword evidence="9" id="KW-0677">Repeat</keyword>
<organism evidence="24 25">
    <name type="scientific">Metallumcola ferriviriculae</name>
    <dbReference type="NCBI Taxonomy" id="3039180"/>
    <lineage>
        <taxon>Bacteria</taxon>
        <taxon>Bacillati</taxon>
        <taxon>Bacillota</taxon>
        <taxon>Clostridia</taxon>
        <taxon>Neomoorellales</taxon>
        <taxon>Desulfitibacteraceae</taxon>
        <taxon>Metallumcola</taxon>
    </lineage>
</organism>
<dbReference type="Pfam" id="PF00122">
    <property type="entry name" value="E1-E2_ATPase"/>
    <property type="match status" value="1"/>
</dbReference>
<dbReference type="GO" id="GO:0016887">
    <property type="term" value="F:ATP hydrolysis activity"/>
    <property type="evidence" value="ECO:0007669"/>
    <property type="project" value="InterPro"/>
</dbReference>
<evidence type="ECO:0000256" key="19">
    <source>
        <dbReference type="ARBA" id="ARBA00029719"/>
    </source>
</evidence>
<dbReference type="GO" id="GO:0140581">
    <property type="term" value="F:P-type monovalent copper transporter activity"/>
    <property type="evidence" value="ECO:0007669"/>
    <property type="project" value="UniProtKB-EC"/>
</dbReference>
<evidence type="ECO:0000256" key="4">
    <source>
        <dbReference type="ARBA" id="ARBA00015102"/>
    </source>
</evidence>
<dbReference type="Gene3D" id="2.70.150.10">
    <property type="entry name" value="Calcium-transporting ATPase, cytoplasmic transduction domain A"/>
    <property type="match status" value="1"/>
</dbReference>
<dbReference type="GO" id="GO:0005507">
    <property type="term" value="F:copper ion binding"/>
    <property type="evidence" value="ECO:0007669"/>
    <property type="project" value="InterPro"/>
</dbReference>
<comment type="subcellular location">
    <subcellularLocation>
        <location evidence="1">Cell membrane</location>
        <topology evidence="1">Multi-pass membrane protein</topology>
    </subcellularLocation>
</comment>
<dbReference type="SUPFAM" id="SSF56784">
    <property type="entry name" value="HAD-like"/>
    <property type="match status" value="1"/>
</dbReference>
<feature type="transmembrane region" description="Helical" evidence="22">
    <location>
        <begin position="445"/>
        <end position="466"/>
    </location>
</feature>
<accession>A0AAU0UI28</accession>
<protein>
    <recommendedName>
        <fullName evidence="4">Copper-exporting P-type ATPase</fullName>
        <ecNumber evidence="3">7.2.2.8</ecNumber>
    </recommendedName>
    <alternativeName>
        <fullName evidence="19">Copper-exporting P-type ATPase A</fullName>
    </alternativeName>
    <alternativeName>
        <fullName evidence="20">Cu(+)-exporting ATPase</fullName>
    </alternativeName>
</protein>
<dbReference type="InterPro" id="IPR023299">
    <property type="entry name" value="ATPase_P-typ_cyto_dom_N"/>
</dbReference>
<dbReference type="InterPro" id="IPR023214">
    <property type="entry name" value="HAD_sf"/>
</dbReference>
<dbReference type="InterPro" id="IPR027256">
    <property type="entry name" value="P-typ_ATPase_IB"/>
</dbReference>
<dbReference type="InterPro" id="IPR018303">
    <property type="entry name" value="ATPase_P-typ_P_site"/>
</dbReference>
<keyword evidence="11" id="KW-0187">Copper transport</keyword>
<dbReference type="AlphaFoldDB" id="A0AAU0UI28"/>
<dbReference type="Pfam" id="PF00403">
    <property type="entry name" value="HMA"/>
    <property type="match status" value="2"/>
</dbReference>
<keyword evidence="10 22" id="KW-0547">Nucleotide-binding</keyword>
<evidence type="ECO:0000256" key="8">
    <source>
        <dbReference type="ARBA" id="ARBA00022723"/>
    </source>
</evidence>
<comment type="similarity">
    <text evidence="2 22">Belongs to the cation transport ATPase (P-type) (TC 3.A.3) family. Type IB subfamily.</text>
</comment>
<feature type="transmembrane region" description="Helical" evidence="22">
    <location>
        <begin position="169"/>
        <end position="190"/>
    </location>
</feature>
<evidence type="ECO:0000256" key="13">
    <source>
        <dbReference type="ARBA" id="ARBA00022842"/>
    </source>
</evidence>
<dbReference type="SFLD" id="SFLDS00003">
    <property type="entry name" value="Haloacid_Dehalogenase"/>
    <property type="match status" value="1"/>
</dbReference>
<feature type="transmembrane region" description="Helical" evidence="22">
    <location>
        <begin position="781"/>
        <end position="799"/>
    </location>
</feature>
<dbReference type="SUPFAM" id="SSF81665">
    <property type="entry name" value="Calcium ATPase, transmembrane domain M"/>
    <property type="match status" value="1"/>
</dbReference>
<evidence type="ECO:0000256" key="10">
    <source>
        <dbReference type="ARBA" id="ARBA00022741"/>
    </source>
</evidence>
<keyword evidence="12 22" id="KW-0067">ATP-binding</keyword>
<gene>
    <name evidence="24" type="ORF">MFMK1_000485</name>
</gene>
<dbReference type="InterPro" id="IPR044492">
    <property type="entry name" value="P_typ_ATPase_HD_dom"/>
</dbReference>
<evidence type="ECO:0000256" key="20">
    <source>
        <dbReference type="ARBA" id="ARBA00033239"/>
    </source>
</evidence>
<keyword evidence="16" id="KW-0186">Copper</keyword>
<keyword evidence="7 22" id="KW-0812">Transmembrane</keyword>
<dbReference type="RefSeq" id="WP_366923582.1">
    <property type="nucleotide sequence ID" value="NZ_CP121694.1"/>
</dbReference>
<evidence type="ECO:0000256" key="11">
    <source>
        <dbReference type="ARBA" id="ARBA00022796"/>
    </source>
</evidence>
<keyword evidence="6 22" id="KW-1003">Cell membrane</keyword>
<dbReference type="NCBIfam" id="TIGR01511">
    <property type="entry name" value="ATPase-IB1_Cu"/>
    <property type="match status" value="1"/>
</dbReference>
<evidence type="ECO:0000256" key="2">
    <source>
        <dbReference type="ARBA" id="ARBA00006024"/>
    </source>
</evidence>
<keyword evidence="8 22" id="KW-0479">Metal-binding</keyword>
<dbReference type="InterPro" id="IPR023298">
    <property type="entry name" value="ATPase_P-typ_TM_dom_sf"/>
</dbReference>
<dbReference type="GO" id="GO:0005524">
    <property type="term" value="F:ATP binding"/>
    <property type="evidence" value="ECO:0007669"/>
    <property type="project" value="UniProtKB-UniRule"/>
</dbReference>
<evidence type="ECO:0000256" key="15">
    <source>
        <dbReference type="ARBA" id="ARBA00022989"/>
    </source>
</evidence>
<name>A0AAU0UI28_9FIRM</name>
<dbReference type="InterPro" id="IPR059000">
    <property type="entry name" value="ATPase_P-type_domA"/>
</dbReference>
<dbReference type="InterPro" id="IPR036163">
    <property type="entry name" value="HMA_dom_sf"/>
</dbReference>
<feature type="transmembrane region" description="Helical" evidence="22">
    <location>
        <begin position="235"/>
        <end position="254"/>
    </location>
</feature>
<dbReference type="PROSITE" id="PS00154">
    <property type="entry name" value="ATPASE_E1_E2"/>
    <property type="match status" value="1"/>
</dbReference>
<dbReference type="PANTHER" id="PTHR43520:SF8">
    <property type="entry name" value="P-TYPE CU(+) TRANSPORTER"/>
    <property type="match status" value="1"/>
</dbReference>
<dbReference type="InterPro" id="IPR006121">
    <property type="entry name" value="HMA_dom"/>
</dbReference>
<dbReference type="PANTHER" id="PTHR43520">
    <property type="entry name" value="ATP7, ISOFORM B"/>
    <property type="match status" value="1"/>
</dbReference>
<evidence type="ECO:0000256" key="6">
    <source>
        <dbReference type="ARBA" id="ARBA00022475"/>
    </source>
</evidence>
<feature type="domain" description="HMA" evidence="23">
    <location>
        <begin position="78"/>
        <end position="144"/>
    </location>
</feature>
<dbReference type="Gene3D" id="3.40.50.1000">
    <property type="entry name" value="HAD superfamily/HAD-like"/>
    <property type="match status" value="1"/>
</dbReference>
<dbReference type="SFLD" id="SFLDG00002">
    <property type="entry name" value="C1.7:_P-type_atpase_like"/>
    <property type="match status" value="1"/>
</dbReference>
<dbReference type="Pfam" id="PF00702">
    <property type="entry name" value="Hydrolase"/>
    <property type="match status" value="1"/>
</dbReference>
<keyword evidence="25" id="KW-1185">Reference proteome</keyword>
<dbReference type="NCBIfam" id="TIGR01494">
    <property type="entry name" value="ATPase_P-type"/>
    <property type="match status" value="1"/>
</dbReference>
<dbReference type="SFLD" id="SFLDF00027">
    <property type="entry name" value="p-type_atpase"/>
    <property type="match status" value="1"/>
</dbReference>
<evidence type="ECO:0000256" key="5">
    <source>
        <dbReference type="ARBA" id="ARBA00022448"/>
    </source>
</evidence>
<evidence type="ECO:0000256" key="22">
    <source>
        <dbReference type="RuleBase" id="RU362081"/>
    </source>
</evidence>
<evidence type="ECO:0000256" key="3">
    <source>
        <dbReference type="ARBA" id="ARBA00012517"/>
    </source>
</evidence>
<dbReference type="InterPro" id="IPR017969">
    <property type="entry name" value="Heavy-metal-associated_CS"/>
</dbReference>
<evidence type="ECO:0000256" key="9">
    <source>
        <dbReference type="ARBA" id="ARBA00022737"/>
    </source>
</evidence>
<feature type="transmembrane region" description="Helical" evidence="22">
    <location>
        <begin position="411"/>
        <end position="433"/>
    </location>
</feature>
<feature type="domain" description="HMA" evidence="23">
    <location>
        <begin position="10"/>
        <end position="76"/>
    </location>
</feature>
<dbReference type="PROSITE" id="PS50846">
    <property type="entry name" value="HMA_2"/>
    <property type="match status" value="2"/>
</dbReference>
<dbReference type="Gene3D" id="3.40.1110.10">
    <property type="entry name" value="Calcium-transporting ATPase, cytoplasmic domain N"/>
    <property type="match status" value="1"/>
</dbReference>
<dbReference type="NCBIfam" id="TIGR01525">
    <property type="entry name" value="ATPase-IB_hvy"/>
    <property type="match status" value="1"/>
</dbReference>
<dbReference type="InterPro" id="IPR036412">
    <property type="entry name" value="HAD-like_sf"/>
</dbReference>
<dbReference type="PROSITE" id="PS01047">
    <property type="entry name" value="HMA_1"/>
    <property type="match status" value="1"/>
</dbReference>
<keyword evidence="14" id="KW-1278">Translocase</keyword>
<evidence type="ECO:0000313" key="24">
    <source>
        <dbReference type="EMBL" id="WRO20696.1"/>
    </source>
</evidence>
<feature type="transmembrane region" description="Helical" evidence="22">
    <location>
        <begin position="196"/>
        <end position="214"/>
    </location>
</feature>
<dbReference type="CDD" id="cd00371">
    <property type="entry name" value="HMA"/>
    <property type="match status" value="2"/>
</dbReference>
<evidence type="ECO:0000259" key="23">
    <source>
        <dbReference type="PROSITE" id="PS50846"/>
    </source>
</evidence>
<evidence type="ECO:0000256" key="14">
    <source>
        <dbReference type="ARBA" id="ARBA00022967"/>
    </source>
</evidence>
<dbReference type="FunFam" id="3.40.50.1000:FF:000333">
    <property type="entry name" value="Copper-transporting ATPase 2"/>
    <property type="match status" value="1"/>
</dbReference>
<evidence type="ECO:0000313" key="25">
    <source>
        <dbReference type="Proteomes" id="UP001329915"/>
    </source>
</evidence>
<dbReference type="SUPFAM" id="SSF55008">
    <property type="entry name" value="HMA, heavy metal-associated domain"/>
    <property type="match status" value="2"/>
</dbReference>
<evidence type="ECO:0000256" key="12">
    <source>
        <dbReference type="ARBA" id="ARBA00022840"/>
    </source>
</evidence>
<evidence type="ECO:0000256" key="16">
    <source>
        <dbReference type="ARBA" id="ARBA00023008"/>
    </source>
</evidence>
<dbReference type="GO" id="GO:0043682">
    <property type="term" value="F:P-type divalent copper transporter activity"/>
    <property type="evidence" value="ECO:0007669"/>
    <property type="project" value="TreeGrafter"/>
</dbReference>
<dbReference type="FunFam" id="2.70.150.10:FF:000020">
    <property type="entry name" value="Copper-exporting P-type ATPase A"/>
    <property type="match status" value="1"/>
</dbReference>